<accession>A0A9D2UIA6</accession>
<comment type="similarity">
    <text evidence="1">Belongs to the carbohydrate kinase PfkB family.</text>
</comment>
<feature type="domain" description="Carbohydrate kinase PfkB" evidence="4">
    <location>
        <begin position="46"/>
        <end position="313"/>
    </location>
</feature>
<dbReference type="GO" id="GO:0016301">
    <property type="term" value="F:kinase activity"/>
    <property type="evidence" value="ECO:0007669"/>
    <property type="project" value="UniProtKB-KW"/>
</dbReference>
<dbReference type="PANTHER" id="PTHR43320">
    <property type="entry name" value="SUGAR KINASE"/>
    <property type="match status" value="1"/>
</dbReference>
<dbReference type="CDD" id="cd01168">
    <property type="entry name" value="adenosine_kinase"/>
    <property type="match status" value="1"/>
</dbReference>
<sequence>MDKIIGIGNALVDILARVDSDAIIDELHLTKGGIEFIDEKRLTKLKEMMSSMQAHKVPGGSAGNTIRALAILGSNVGFIGKIGDDEYGKFYKASCEKAGIEPTFITGDLPTGVAVTYITPDGERTFADYLGSAATLTSEDLTPEMLKDCSYLYIEGYLVQNHEMILKAAEMAKQQGLQICIDLASYNVVEADKDFFRMLLTKYVDIVFSNEEEAKAFTGEDPENALNDISQLCSVAIVKMGKKGSIIKKGTETIRVEAITVDNVIDTTGAGDYFAAGFLYGLTSGYSFAKCAQIGSLLASKVISVIGTELKEETWECIKSEINAIVTE</sequence>
<dbReference type="Gene3D" id="3.40.1190.20">
    <property type="match status" value="1"/>
</dbReference>
<keyword evidence="2" id="KW-0808">Transferase</keyword>
<dbReference type="InterPro" id="IPR029056">
    <property type="entry name" value="Ribokinase-like"/>
</dbReference>
<dbReference type="Proteomes" id="UP000787625">
    <property type="component" value="Unassembled WGS sequence"/>
</dbReference>
<dbReference type="InterPro" id="IPR011611">
    <property type="entry name" value="PfkB_dom"/>
</dbReference>
<evidence type="ECO:0000313" key="6">
    <source>
        <dbReference type="Proteomes" id="UP000787625"/>
    </source>
</evidence>
<evidence type="ECO:0000313" key="5">
    <source>
        <dbReference type="EMBL" id="HJD52856.1"/>
    </source>
</evidence>
<evidence type="ECO:0000259" key="4">
    <source>
        <dbReference type="Pfam" id="PF00294"/>
    </source>
</evidence>
<name>A0A9D2UIA6_9BACT</name>
<protein>
    <submittedName>
        <fullName evidence="5">Adenosine kinase</fullName>
    </submittedName>
</protein>
<dbReference type="PROSITE" id="PS00584">
    <property type="entry name" value="PFKB_KINASES_2"/>
    <property type="match status" value="1"/>
</dbReference>
<dbReference type="SUPFAM" id="SSF53613">
    <property type="entry name" value="Ribokinase-like"/>
    <property type="match status" value="1"/>
</dbReference>
<comment type="caution">
    <text evidence="5">The sequence shown here is derived from an EMBL/GenBank/DDBJ whole genome shotgun (WGS) entry which is preliminary data.</text>
</comment>
<dbReference type="AlphaFoldDB" id="A0A9D2UIA6"/>
<proteinExistence type="inferred from homology"/>
<reference evidence="5" key="1">
    <citation type="journal article" date="2021" name="PeerJ">
        <title>Extensive microbial diversity within the chicken gut microbiome revealed by metagenomics and culture.</title>
        <authorList>
            <person name="Gilroy R."/>
            <person name="Ravi A."/>
            <person name="Getino M."/>
            <person name="Pursley I."/>
            <person name="Horton D.L."/>
            <person name="Alikhan N.F."/>
            <person name="Baker D."/>
            <person name="Gharbi K."/>
            <person name="Hall N."/>
            <person name="Watson M."/>
            <person name="Adriaenssens E.M."/>
            <person name="Foster-Nyarko E."/>
            <person name="Jarju S."/>
            <person name="Secka A."/>
            <person name="Antonio M."/>
            <person name="Oren A."/>
            <person name="Chaudhuri R.R."/>
            <person name="La Ragione R."/>
            <person name="Hildebrand F."/>
            <person name="Pallen M.J."/>
        </authorList>
    </citation>
    <scope>NUCLEOTIDE SEQUENCE</scope>
    <source>
        <strain evidence="5">MalCec1-1739</strain>
    </source>
</reference>
<keyword evidence="3 5" id="KW-0418">Kinase</keyword>
<evidence type="ECO:0000256" key="1">
    <source>
        <dbReference type="ARBA" id="ARBA00010688"/>
    </source>
</evidence>
<dbReference type="InterPro" id="IPR002173">
    <property type="entry name" value="Carboh/pur_kinase_PfkB_CS"/>
</dbReference>
<evidence type="ECO:0000256" key="2">
    <source>
        <dbReference type="ARBA" id="ARBA00022679"/>
    </source>
</evidence>
<dbReference type="Pfam" id="PF00294">
    <property type="entry name" value="PfkB"/>
    <property type="match status" value="1"/>
</dbReference>
<evidence type="ECO:0000256" key="3">
    <source>
        <dbReference type="ARBA" id="ARBA00022777"/>
    </source>
</evidence>
<dbReference type="PANTHER" id="PTHR43320:SF3">
    <property type="entry name" value="CARBOHYDRATE KINASE PFKB DOMAIN-CONTAINING PROTEIN"/>
    <property type="match status" value="1"/>
</dbReference>
<dbReference type="InterPro" id="IPR052700">
    <property type="entry name" value="Carb_kinase_PfkB-like"/>
</dbReference>
<reference evidence="5" key="2">
    <citation type="submission" date="2021-04" db="EMBL/GenBank/DDBJ databases">
        <authorList>
            <person name="Gilroy R."/>
        </authorList>
    </citation>
    <scope>NUCLEOTIDE SEQUENCE</scope>
    <source>
        <strain evidence="5">MalCec1-1739</strain>
    </source>
</reference>
<dbReference type="EMBL" id="DWUP01000080">
    <property type="protein sequence ID" value="HJD52856.1"/>
    <property type="molecule type" value="Genomic_DNA"/>
</dbReference>
<organism evidence="5 6">
    <name type="scientific">Candidatus Avibacteroides avistercoris</name>
    <dbReference type="NCBI Taxonomy" id="2840690"/>
    <lineage>
        <taxon>Bacteria</taxon>
        <taxon>Pseudomonadati</taxon>
        <taxon>Bacteroidota</taxon>
        <taxon>Bacteroidia</taxon>
        <taxon>Bacteroidales</taxon>
        <taxon>Bacteroidaceae</taxon>
        <taxon>Bacteroidaceae incertae sedis</taxon>
        <taxon>Candidatus Avibacteroides</taxon>
    </lineage>
</organism>
<gene>
    <name evidence="5" type="ORF">IAA93_03910</name>
</gene>